<evidence type="ECO:0000256" key="3">
    <source>
        <dbReference type="ARBA" id="ARBA00022630"/>
    </source>
</evidence>
<dbReference type="PIRSF" id="PIRSF000189">
    <property type="entry name" value="D-aa_oxidase"/>
    <property type="match status" value="1"/>
</dbReference>
<evidence type="ECO:0000259" key="7">
    <source>
        <dbReference type="Pfam" id="PF01266"/>
    </source>
</evidence>
<feature type="binding site" evidence="6">
    <location>
        <position position="329"/>
    </location>
    <ligand>
        <name>D-dopa</name>
        <dbReference type="ChEBI" id="CHEBI:149689"/>
    </ligand>
</feature>
<protein>
    <recommendedName>
        <fullName evidence="7">FAD dependent oxidoreductase domain-containing protein</fullName>
    </recommendedName>
</protein>
<dbReference type="SUPFAM" id="SSF51971">
    <property type="entry name" value="Nucleotide-binding domain"/>
    <property type="match status" value="1"/>
</dbReference>
<dbReference type="GO" id="GO:0019478">
    <property type="term" value="P:D-amino acid catabolic process"/>
    <property type="evidence" value="ECO:0007669"/>
    <property type="project" value="TreeGrafter"/>
</dbReference>
<evidence type="ECO:0000256" key="5">
    <source>
        <dbReference type="ARBA" id="ARBA00023002"/>
    </source>
</evidence>
<evidence type="ECO:0000256" key="1">
    <source>
        <dbReference type="ARBA" id="ARBA00001974"/>
    </source>
</evidence>
<feature type="binding site" evidence="6">
    <location>
        <position position="224"/>
    </location>
    <ligand>
        <name>D-dopa</name>
        <dbReference type="ChEBI" id="CHEBI:149689"/>
    </ligand>
</feature>
<dbReference type="AlphaFoldDB" id="A0AA35Q675"/>
<feature type="binding site" evidence="6">
    <location>
        <position position="298"/>
    </location>
    <ligand>
        <name>D-dopa</name>
        <dbReference type="ChEBI" id="CHEBI:149689"/>
    </ligand>
</feature>
<keyword evidence="9" id="KW-1185">Reference proteome</keyword>
<comment type="caution">
    <text evidence="8">The sequence shown here is derived from an EMBL/GenBank/DDBJ whole genome shotgun (WGS) entry which is preliminary data.</text>
</comment>
<sequence length="361" mass="39774">MASSRERIVIVGAGIIGLNVALVLAQRGVGDQITVAAEHHPGDTAPSYTSPWAGCNFSAISGRDENALRWDKKGYAHLSSLAATDSSKTFVRETESIEYWDDDVPEEKIQDMSEYLKNFRILPPSELPEGVKFGVAFTTLTLNAPNHLKYLYERLQKEYGVRFVRKVVSDIRDPFSNPKTKIVFNCVGNRAKTLLGVEDSRCYPTRGQVLLARAPHVHINVMRHGRGYETYIIPRPESNGCVILGGYMQKGNRSLNLWDSDSSTYASEADSIIERTTALSPELSKHSFETLAAFSGLRPSREGGARIERTDIDVAGHTRIIVHNYGAGGTGFQAGYGMATESVDTINDVLKQWSSKSSAKL</sequence>
<reference evidence="8" key="1">
    <citation type="submission" date="2023-01" db="EMBL/GenBank/DDBJ databases">
        <authorList>
            <person name="Piombo E."/>
        </authorList>
    </citation>
    <scope>NUCLEOTIDE SEQUENCE</scope>
</reference>
<dbReference type="InterPro" id="IPR006076">
    <property type="entry name" value="FAD-dep_OxRdtase"/>
</dbReference>
<feature type="binding site" evidence="6">
    <location>
        <position position="231"/>
    </location>
    <ligand>
        <name>D-dopa</name>
        <dbReference type="ChEBI" id="CHEBI:149689"/>
    </ligand>
</feature>
<dbReference type="GO" id="GO:0003884">
    <property type="term" value="F:D-amino-acid oxidase activity"/>
    <property type="evidence" value="ECO:0007669"/>
    <property type="project" value="InterPro"/>
</dbReference>
<comment type="cofactor">
    <cofactor evidence="1 6">
        <name>FAD</name>
        <dbReference type="ChEBI" id="CHEBI:57692"/>
    </cofactor>
</comment>
<dbReference type="GO" id="GO:0071949">
    <property type="term" value="F:FAD binding"/>
    <property type="evidence" value="ECO:0007669"/>
    <property type="project" value="InterPro"/>
</dbReference>
<evidence type="ECO:0000313" key="8">
    <source>
        <dbReference type="EMBL" id="CAI6093152.1"/>
    </source>
</evidence>
<dbReference type="Gene3D" id="3.40.50.720">
    <property type="entry name" value="NAD(P)-binding Rossmann-like Domain"/>
    <property type="match status" value="1"/>
</dbReference>
<dbReference type="SUPFAM" id="SSF54373">
    <property type="entry name" value="FAD-linked reductases, C-terminal domain"/>
    <property type="match status" value="1"/>
</dbReference>
<dbReference type="EMBL" id="CABFNP030001245">
    <property type="protein sequence ID" value="CAI6093152.1"/>
    <property type="molecule type" value="Genomic_DNA"/>
</dbReference>
<keyword evidence="3" id="KW-0285">Flavoprotein</keyword>
<organism evidence="8 9">
    <name type="scientific">Clonostachys chloroleuca</name>
    <dbReference type="NCBI Taxonomy" id="1926264"/>
    <lineage>
        <taxon>Eukaryota</taxon>
        <taxon>Fungi</taxon>
        <taxon>Dikarya</taxon>
        <taxon>Ascomycota</taxon>
        <taxon>Pezizomycotina</taxon>
        <taxon>Sordariomycetes</taxon>
        <taxon>Hypocreomycetidae</taxon>
        <taxon>Hypocreales</taxon>
        <taxon>Bionectriaceae</taxon>
        <taxon>Clonostachys</taxon>
    </lineage>
</organism>
<comment type="similarity">
    <text evidence="2">Belongs to the DAMOX/DASOX family.</text>
</comment>
<dbReference type="GO" id="GO:0005737">
    <property type="term" value="C:cytoplasm"/>
    <property type="evidence" value="ECO:0007669"/>
    <property type="project" value="TreeGrafter"/>
</dbReference>
<dbReference type="Proteomes" id="UP001160390">
    <property type="component" value="Unassembled WGS sequence"/>
</dbReference>
<evidence type="ECO:0000313" key="9">
    <source>
        <dbReference type="Proteomes" id="UP001160390"/>
    </source>
</evidence>
<accession>A0AA35Q675</accession>
<evidence type="ECO:0000256" key="6">
    <source>
        <dbReference type="PIRSR" id="PIRSR000189-1"/>
    </source>
</evidence>
<keyword evidence="5" id="KW-0560">Oxidoreductase</keyword>
<proteinExistence type="inferred from homology"/>
<gene>
    <name evidence="8" type="ORF">CCHLO57077_00000201</name>
</gene>
<name>A0AA35Q675_9HYPO</name>
<feature type="domain" description="FAD dependent oxidoreductase" evidence="7">
    <location>
        <begin position="7"/>
        <end position="340"/>
    </location>
</feature>
<evidence type="ECO:0000256" key="2">
    <source>
        <dbReference type="ARBA" id="ARBA00006730"/>
    </source>
</evidence>
<dbReference type="PANTHER" id="PTHR11530:SF11">
    <property type="entry name" value="D-ASPARTATE OXIDASE"/>
    <property type="match status" value="1"/>
</dbReference>
<feature type="binding site" evidence="6">
    <location>
        <position position="168"/>
    </location>
    <ligand>
        <name>FAD</name>
        <dbReference type="ChEBI" id="CHEBI:57692"/>
    </ligand>
</feature>
<dbReference type="InterPro" id="IPR006181">
    <property type="entry name" value="D-amino_acid_oxidase_CS"/>
</dbReference>
<keyword evidence="4 6" id="KW-0274">FAD</keyword>
<dbReference type="Gene3D" id="3.30.9.10">
    <property type="entry name" value="D-Amino Acid Oxidase, subunit A, domain 2"/>
    <property type="match status" value="1"/>
</dbReference>
<dbReference type="PROSITE" id="PS00677">
    <property type="entry name" value="DAO"/>
    <property type="match status" value="1"/>
</dbReference>
<dbReference type="InterPro" id="IPR023209">
    <property type="entry name" value="DAO"/>
</dbReference>
<dbReference type="PANTHER" id="PTHR11530">
    <property type="entry name" value="D-AMINO ACID OXIDASE"/>
    <property type="match status" value="1"/>
</dbReference>
<evidence type="ECO:0000256" key="4">
    <source>
        <dbReference type="ARBA" id="ARBA00022827"/>
    </source>
</evidence>
<feature type="binding site" evidence="6">
    <location>
        <begin position="49"/>
        <end position="50"/>
    </location>
    <ligand>
        <name>FAD</name>
        <dbReference type="ChEBI" id="CHEBI:57692"/>
    </ligand>
</feature>
<dbReference type="Pfam" id="PF01266">
    <property type="entry name" value="DAO"/>
    <property type="match status" value="1"/>
</dbReference>